<protein>
    <recommendedName>
        <fullName evidence="4">Retrotransposon gag domain-containing protein</fullName>
    </recommendedName>
</protein>
<accession>A0A6A3KZY2</accession>
<dbReference type="AlphaFoldDB" id="A0A6A3KZY2"/>
<feature type="compositionally biased region" description="Basic and acidic residues" evidence="1">
    <location>
        <begin position="69"/>
        <end position="85"/>
    </location>
</feature>
<feature type="region of interest" description="Disordered" evidence="1">
    <location>
        <begin position="62"/>
        <end position="109"/>
    </location>
</feature>
<evidence type="ECO:0008006" key="4">
    <source>
        <dbReference type="Google" id="ProtNLM"/>
    </source>
</evidence>
<dbReference type="EMBL" id="QXFW01000415">
    <property type="protein sequence ID" value="KAE9012956.1"/>
    <property type="molecule type" value="Genomic_DNA"/>
</dbReference>
<feature type="compositionally biased region" description="Polar residues" evidence="1">
    <location>
        <begin position="89"/>
        <end position="100"/>
    </location>
</feature>
<gene>
    <name evidence="2" type="ORF">PF011_g8689</name>
</gene>
<evidence type="ECO:0000313" key="2">
    <source>
        <dbReference type="EMBL" id="KAE9012956.1"/>
    </source>
</evidence>
<dbReference type="Proteomes" id="UP000460718">
    <property type="component" value="Unassembled WGS sequence"/>
</dbReference>
<reference evidence="2 3" key="1">
    <citation type="submission" date="2018-09" db="EMBL/GenBank/DDBJ databases">
        <title>Genomic investigation of the strawberry pathogen Phytophthora fragariae indicates pathogenicity is determined by transcriptional variation in three key races.</title>
        <authorList>
            <person name="Adams T.M."/>
            <person name="Armitage A.D."/>
            <person name="Sobczyk M.K."/>
            <person name="Bates H.J."/>
            <person name="Dunwell J.M."/>
            <person name="Nellist C.F."/>
            <person name="Harrison R.J."/>
        </authorList>
    </citation>
    <scope>NUCLEOTIDE SEQUENCE [LARGE SCALE GENOMIC DNA]</scope>
    <source>
        <strain evidence="2 3">SCRP245</strain>
    </source>
</reference>
<evidence type="ECO:0000256" key="1">
    <source>
        <dbReference type="SAM" id="MobiDB-lite"/>
    </source>
</evidence>
<name>A0A6A3KZY2_9STRA</name>
<comment type="caution">
    <text evidence="2">The sequence shown here is derived from an EMBL/GenBank/DDBJ whole genome shotgun (WGS) entry which is preliminary data.</text>
</comment>
<sequence length="419" mass="47537">MAFAAAKPVPLVRDMETRRRLAGRPETVKIGNVGRHVGAIRVNSKAVSLRKLPGRLLKAELPCHPSSRCPERADRSLCPKPRSDPGDGFQQTPEPTPSSEIETRQRPPNAVCSASPVGFDFADHRGPVREPVVPSFADIGDLTVGDKPNRKNITVDSFSGFLPVSAFNSSVRRWWQKCNNQLTDAQILDHHRWTDVQCRSIFGSSLCGDAADWVSEVRVFQPDLTRELAGETLVEKYKSKLPEHELLNRLMTDQKARGETYQAYAQRLLNMADSLPGGLTIEANARYLMYSFIKRAYYKYSDALKSFVERLPPTILKQMSKILEWRTPRRLAAKPIQRGVSPTDIIMEPLNLAEVRRTPQWYEWETVTWTEVRTLEANYTYDLVLLPPRMRALDHTVQLQRKLAADGSIAKYKVRVCVR</sequence>
<organism evidence="2 3">
    <name type="scientific">Phytophthora fragariae</name>
    <dbReference type="NCBI Taxonomy" id="53985"/>
    <lineage>
        <taxon>Eukaryota</taxon>
        <taxon>Sar</taxon>
        <taxon>Stramenopiles</taxon>
        <taxon>Oomycota</taxon>
        <taxon>Peronosporomycetes</taxon>
        <taxon>Peronosporales</taxon>
        <taxon>Peronosporaceae</taxon>
        <taxon>Phytophthora</taxon>
    </lineage>
</organism>
<proteinExistence type="predicted"/>
<evidence type="ECO:0000313" key="3">
    <source>
        <dbReference type="Proteomes" id="UP000460718"/>
    </source>
</evidence>